<proteinExistence type="predicted"/>
<dbReference type="AlphaFoldDB" id="A0A9W7MLW1"/>
<dbReference type="SUPFAM" id="SSF53098">
    <property type="entry name" value="Ribonuclease H-like"/>
    <property type="match status" value="1"/>
</dbReference>
<dbReference type="InterPro" id="IPR036397">
    <property type="entry name" value="RNaseH_sf"/>
</dbReference>
<keyword evidence="3" id="KW-1185">Reference proteome</keyword>
<dbReference type="Proteomes" id="UP001165190">
    <property type="component" value="Unassembled WGS sequence"/>
</dbReference>
<dbReference type="EMBL" id="BSYR01000046">
    <property type="protein sequence ID" value="GMJ06939.1"/>
    <property type="molecule type" value="Genomic_DNA"/>
</dbReference>
<dbReference type="InterPro" id="IPR044730">
    <property type="entry name" value="RNase_H-like_dom_plant"/>
</dbReference>
<reference evidence="2" key="1">
    <citation type="submission" date="2023-05" db="EMBL/GenBank/DDBJ databases">
        <title>Genome and transcriptome analyses reveal genes involved in the formation of fine ridges on petal epidermal cells in Hibiscus trionum.</title>
        <authorList>
            <person name="Koshimizu S."/>
            <person name="Masuda S."/>
            <person name="Ishii T."/>
            <person name="Shirasu K."/>
            <person name="Hoshino A."/>
            <person name="Arita M."/>
        </authorList>
    </citation>
    <scope>NUCLEOTIDE SEQUENCE</scope>
    <source>
        <strain evidence="2">Hamamatsu line</strain>
    </source>
</reference>
<protein>
    <recommendedName>
        <fullName evidence="1">Reverse transcriptase domain-containing protein</fullName>
    </recommendedName>
</protein>
<dbReference type="SUPFAM" id="SSF56219">
    <property type="entry name" value="DNase I-like"/>
    <property type="match status" value="1"/>
</dbReference>
<dbReference type="OrthoDB" id="1002624at2759"/>
<dbReference type="Pfam" id="PF13456">
    <property type="entry name" value="RVT_3"/>
    <property type="match status" value="1"/>
</dbReference>
<dbReference type="PANTHER" id="PTHR33116:SF86">
    <property type="entry name" value="REVERSE TRANSCRIPTASE DOMAIN-CONTAINING PROTEIN"/>
    <property type="match status" value="1"/>
</dbReference>
<comment type="caution">
    <text evidence="2">The sequence shown here is derived from an EMBL/GenBank/DDBJ whole genome shotgun (WGS) entry which is preliminary data.</text>
</comment>
<dbReference type="InterPro" id="IPR000477">
    <property type="entry name" value="RT_dom"/>
</dbReference>
<accession>A0A9W7MLW1</accession>
<organism evidence="2 3">
    <name type="scientific">Hibiscus trionum</name>
    <name type="common">Flower of an hour</name>
    <dbReference type="NCBI Taxonomy" id="183268"/>
    <lineage>
        <taxon>Eukaryota</taxon>
        <taxon>Viridiplantae</taxon>
        <taxon>Streptophyta</taxon>
        <taxon>Embryophyta</taxon>
        <taxon>Tracheophyta</taxon>
        <taxon>Spermatophyta</taxon>
        <taxon>Magnoliopsida</taxon>
        <taxon>eudicotyledons</taxon>
        <taxon>Gunneridae</taxon>
        <taxon>Pentapetalae</taxon>
        <taxon>rosids</taxon>
        <taxon>malvids</taxon>
        <taxon>Malvales</taxon>
        <taxon>Malvaceae</taxon>
        <taxon>Malvoideae</taxon>
        <taxon>Hibiscus</taxon>
    </lineage>
</organism>
<dbReference type="InterPro" id="IPR002156">
    <property type="entry name" value="RNaseH_domain"/>
</dbReference>
<dbReference type="CDD" id="cd01650">
    <property type="entry name" value="RT_nLTR_like"/>
    <property type="match status" value="1"/>
</dbReference>
<dbReference type="GO" id="GO:0003676">
    <property type="term" value="F:nucleic acid binding"/>
    <property type="evidence" value="ECO:0007669"/>
    <property type="project" value="InterPro"/>
</dbReference>
<dbReference type="InterPro" id="IPR043502">
    <property type="entry name" value="DNA/RNA_pol_sf"/>
</dbReference>
<dbReference type="PROSITE" id="PS50878">
    <property type="entry name" value="RT_POL"/>
    <property type="match status" value="1"/>
</dbReference>
<dbReference type="Pfam" id="PF13966">
    <property type="entry name" value="zf-RVT"/>
    <property type="match status" value="1"/>
</dbReference>
<dbReference type="InterPro" id="IPR036691">
    <property type="entry name" value="Endo/exonu/phosph_ase_sf"/>
</dbReference>
<name>A0A9W7MLW1_HIBTR</name>
<dbReference type="CDD" id="cd06222">
    <property type="entry name" value="RNase_H_like"/>
    <property type="match status" value="1"/>
</dbReference>
<gene>
    <name evidence="2" type="ORF">HRI_004363100</name>
</gene>
<evidence type="ECO:0000259" key="1">
    <source>
        <dbReference type="PROSITE" id="PS50878"/>
    </source>
</evidence>
<dbReference type="Pfam" id="PF00078">
    <property type="entry name" value="RVT_1"/>
    <property type="match status" value="1"/>
</dbReference>
<evidence type="ECO:0000313" key="2">
    <source>
        <dbReference type="EMBL" id="GMJ06939.1"/>
    </source>
</evidence>
<dbReference type="GO" id="GO:0004523">
    <property type="term" value="F:RNA-DNA hybrid ribonuclease activity"/>
    <property type="evidence" value="ECO:0007669"/>
    <property type="project" value="InterPro"/>
</dbReference>
<sequence length="1212" mass="137399">MGCADSTTPCKAFRDLVFDFGLRDMDFFGPHFTWSRGLALARLDRFICNSHWDVSFPEASVQHLMRMRSDHRPLLLVVGHNPAHREPPPFRYLSGWKLHHDFKRMLTDSWLPSISLSDSIQSFSVAATEWNREVFGFIGTNKRIIMARLRGVQKALCSRHSHFLRELEEKLLQDLEAILDQEELLWKQKSCTDWITLGDRNTAFFHRKATLRKQRNRISSLKLPSGEWCNDAPTLMQEGVRFFQSLFSLDELPNEPYPVVGKFPQVPISMLSSLDNPPSNEEIHVALKTMAPLKSPGIDGLHAEFFQQNWDIVGPSLCNTIRNVFMGGELEPIFNRTVLALIPKVLAPESFAEFRPISLCSVIYKILTKVIVIRLQNIMPILIAPNQSSFIKGRSITDNIIINQEVIHSMRSTKAKLGWMAIKVDLEKAFDKIRWDFIENTLFDAGFPSNFINIIMRCITSSSFQIQWNGSLSAPFTPERGIRQGDPLSPYLFVLSMERLGHSISSAVNSGLWTPFRFNKQGSPVSHLFFADDLILYARADIHNARLIDKILSDFGLHSGHRVSKPKTRLFFSPNTSTDLCDDIGSILGFTVVDTLGKYLGVPVIHQRVRCSDFDFILDKMRARLSGWAANTLSLAGRITLAKSVLEAIPVYFMQTTSLPKRVCNDIEKLIRNFIWGSSPSVPKISLVNWETLCQPLKNGGLGLRRIHEYNKAFLLKIGLALVSKLNAFWVRLLRQKYKVCEILPQSIARSSCSSLWHSLSCIWDEFRTHMAWSVGNGEAVAVWDDVWLPQIGPLRHKVFDPMTPFLYPSFDDLMLDNGAWNFHLLSSLLPAHIVQHIASTRCPMPSDIMDSCVWRWNPSFSISNAYDILMQLTRNPVSPQWKLIWQLAVPQRVRLFLWLACNAKILINQERHRRTLAVSPVCSLCSASNESVLHTLRDCASARAVWEQINPAGVLLDFYRYDLNSWFLHNLQQSANFPLLDLPWCIIFAAFVWHIWKARNDVVFNGTRPSVLSTSRRSMIWAAYYASCMALVTPRPLSTISIKWLPPPAQFIALNTDGASCLISGLTSIGCLFRNNLGSWLLGFNRNIGVADALQAELWAIFEGLQLAWNLGFEFIQVQSDSLRAISAINASDASSSVIPLVRAISSLQDRSWVVEFLWIKREANHVADTLAKHADNSSFSLLQLESPPSYVQSLLLRDVVGPPYCKTSAL</sequence>
<dbReference type="Gene3D" id="3.30.420.10">
    <property type="entry name" value="Ribonuclease H-like superfamily/Ribonuclease H"/>
    <property type="match status" value="1"/>
</dbReference>
<dbReference type="InterPro" id="IPR026960">
    <property type="entry name" value="RVT-Znf"/>
</dbReference>
<evidence type="ECO:0000313" key="3">
    <source>
        <dbReference type="Proteomes" id="UP001165190"/>
    </source>
</evidence>
<dbReference type="InterPro" id="IPR012337">
    <property type="entry name" value="RNaseH-like_sf"/>
</dbReference>
<dbReference type="SUPFAM" id="SSF56672">
    <property type="entry name" value="DNA/RNA polymerases"/>
    <property type="match status" value="1"/>
</dbReference>
<dbReference type="PANTHER" id="PTHR33116">
    <property type="entry name" value="REVERSE TRANSCRIPTASE ZINC-BINDING DOMAIN-CONTAINING PROTEIN-RELATED-RELATED"/>
    <property type="match status" value="1"/>
</dbReference>
<feature type="domain" description="Reverse transcriptase" evidence="1">
    <location>
        <begin position="323"/>
        <end position="592"/>
    </location>
</feature>